<dbReference type="InterPro" id="IPR050109">
    <property type="entry name" value="HTH-type_TetR-like_transc_reg"/>
</dbReference>
<keyword evidence="1" id="KW-0238">DNA-binding</keyword>
<dbReference type="Pfam" id="PF17938">
    <property type="entry name" value="TetR_C_29"/>
    <property type="match status" value="1"/>
</dbReference>
<reference evidence="3 4" key="1">
    <citation type="submission" date="2024-12" db="EMBL/GenBank/DDBJ databases">
        <title>Forecasting of Potato common scab and diversities of Pathogenic streptomyces spp. in china.</title>
        <authorList>
            <person name="Handique U."/>
            <person name="Wu J."/>
        </authorList>
    </citation>
    <scope>NUCLEOTIDE SEQUENCE [LARGE SCALE GENOMIC DNA]</scope>
    <source>
        <strain evidence="3 4">ZRIMU1585</strain>
    </source>
</reference>
<dbReference type="PANTHER" id="PTHR30328:SF54">
    <property type="entry name" value="HTH-TYPE TRANSCRIPTIONAL REPRESSOR SCO4008"/>
    <property type="match status" value="1"/>
</dbReference>
<organism evidence="3 4">
    <name type="scientific">Streptomyces galilaeus</name>
    <dbReference type="NCBI Taxonomy" id="33899"/>
    <lineage>
        <taxon>Bacteria</taxon>
        <taxon>Bacillati</taxon>
        <taxon>Actinomycetota</taxon>
        <taxon>Actinomycetes</taxon>
        <taxon>Kitasatosporales</taxon>
        <taxon>Streptomycetaceae</taxon>
        <taxon>Streptomyces</taxon>
    </lineage>
</organism>
<gene>
    <name evidence="3" type="ORF">ACKI1S_48150</name>
</gene>
<feature type="domain" description="HTH-type transcriptional repressor NicS C-terminal" evidence="2">
    <location>
        <begin position="2"/>
        <end position="69"/>
    </location>
</feature>
<dbReference type="InterPro" id="IPR041474">
    <property type="entry name" value="NicS_C"/>
</dbReference>
<evidence type="ECO:0000256" key="1">
    <source>
        <dbReference type="ARBA" id="ARBA00023125"/>
    </source>
</evidence>
<dbReference type="EMBL" id="JBJVNE010000352">
    <property type="protein sequence ID" value="MFM9653774.1"/>
    <property type="molecule type" value="Genomic_DNA"/>
</dbReference>
<dbReference type="PANTHER" id="PTHR30328">
    <property type="entry name" value="TRANSCRIPTIONAL REPRESSOR"/>
    <property type="match status" value="1"/>
</dbReference>
<feature type="non-terminal residue" evidence="3">
    <location>
        <position position="90"/>
    </location>
</feature>
<dbReference type="Gene3D" id="1.10.357.10">
    <property type="entry name" value="Tetracycline Repressor, domain 2"/>
    <property type="match status" value="1"/>
</dbReference>
<dbReference type="Proteomes" id="UP001631993">
    <property type="component" value="Unassembled WGS sequence"/>
</dbReference>
<name>A0ABW9J181_STRGJ</name>
<comment type="caution">
    <text evidence="3">The sequence shown here is derived from an EMBL/GenBank/DDBJ whole genome shotgun (WGS) entry which is preliminary data.</text>
</comment>
<protein>
    <recommendedName>
        <fullName evidence="2">HTH-type transcriptional repressor NicS C-terminal domain-containing protein</fullName>
    </recommendedName>
</protein>
<dbReference type="InterPro" id="IPR036271">
    <property type="entry name" value="Tet_transcr_reg_TetR-rel_C_sf"/>
</dbReference>
<sequence length="90" mass="10513">LETLRVLLEKGQREGVFRANVDAVDLYLSISGLAYFFLSNQHTLSWLLDRNFVSKARIRQRRAHVVDMVLSYLTDGVRKPRSRKHELTLK</sequence>
<evidence type="ECO:0000259" key="2">
    <source>
        <dbReference type="Pfam" id="PF17938"/>
    </source>
</evidence>
<evidence type="ECO:0000313" key="3">
    <source>
        <dbReference type="EMBL" id="MFM9653774.1"/>
    </source>
</evidence>
<evidence type="ECO:0000313" key="4">
    <source>
        <dbReference type="Proteomes" id="UP001631993"/>
    </source>
</evidence>
<proteinExistence type="predicted"/>
<keyword evidence="4" id="KW-1185">Reference proteome</keyword>
<feature type="non-terminal residue" evidence="3">
    <location>
        <position position="1"/>
    </location>
</feature>
<accession>A0ABW9J181</accession>
<dbReference type="SUPFAM" id="SSF48498">
    <property type="entry name" value="Tetracyclin repressor-like, C-terminal domain"/>
    <property type="match status" value="1"/>
</dbReference>